<dbReference type="SUPFAM" id="SSF103473">
    <property type="entry name" value="MFS general substrate transporter"/>
    <property type="match status" value="1"/>
</dbReference>
<proteinExistence type="inferred from homology"/>
<evidence type="ECO:0000256" key="4">
    <source>
        <dbReference type="SAM" id="Phobius"/>
    </source>
</evidence>
<organism evidence="6 7">
    <name type="scientific">Alternaria dauci</name>
    <dbReference type="NCBI Taxonomy" id="48095"/>
    <lineage>
        <taxon>Eukaryota</taxon>
        <taxon>Fungi</taxon>
        <taxon>Dikarya</taxon>
        <taxon>Ascomycota</taxon>
        <taxon>Pezizomycotina</taxon>
        <taxon>Dothideomycetes</taxon>
        <taxon>Pleosporomycetidae</taxon>
        <taxon>Pleosporales</taxon>
        <taxon>Pleosporineae</taxon>
        <taxon>Pleosporaceae</taxon>
        <taxon>Alternaria</taxon>
        <taxon>Alternaria sect. Porri</taxon>
    </lineage>
</organism>
<dbReference type="PANTHER" id="PTHR43107:SF6">
    <property type="entry name" value="ACYL-COA SYNTHETASE FAMILY PROTEIN (CEFD1), PUTATIVE (AFU_ORTHOLOGUE AFUA_6G03630)-RELATED"/>
    <property type="match status" value="1"/>
</dbReference>
<reference evidence="6 7" key="1">
    <citation type="submission" date="2024-09" db="EMBL/GenBank/DDBJ databases">
        <title>T2T genomes of carrot and Alternaria dauci and their utility for understanding host-pathogen interaction during carrot leaf blight disease.</title>
        <authorList>
            <person name="Liu W."/>
            <person name="Xu S."/>
            <person name="Ou C."/>
            <person name="Liu X."/>
            <person name="Zhuang F."/>
            <person name="Deng X.W."/>
        </authorList>
    </citation>
    <scope>NUCLEOTIDE SEQUENCE [LARGE SCALE GENOMIC DNA]</scope>
    <source>
        <strain evidence="6 7">A2016</strain>
    </source>
</reference>
<dbReference type="PROSITE" id="PS50850">
    <property type="entry name" value="MFS"/>
    <property type="match status" value="1"/>
</dbReference>
<evidence type="ECO:0000256" key="1">
    <source>
        <dbReference type="ARBA" id="ARBA00004141"/>
    </source>
</evidence>
<dbReference type="InterPro" id="IPR036259">
    <property type="entry name" value="MFS_trans_sf"/>
</dbReference>
<feature type="transmembrane region" description="Helical" evidence="4">
    <location>
        <begin position="1081"/>
        <end position="1101"/>
    </location>
</feature>
<feature type="domain" description="Major facilitator superfamily (MFS) profile" evidence="5">
    <location>
        <begin position="687"/>
        <end position="1098"/>
    </location>
</feature>
<dbReference type="InterPro" id="IPR020845">
    <property type="entry name" value="AMP-binding_CS"/>
</dbReference>
<accession>A0ABR3UAH0</accession>
<dbReference type="Gene3D" id="3.40.50.12780">
    <property type="entry name" value="N-terminal domain of ligase-like"/>
    <property type="match status" value="1"/>
</dbReference>
<keyword evidence="3" id="KW-0436">Ligase</keyword>
<dbReference type="Pfam" id="PF07690">
    <property type="entry name" value="MFS_1"/>
    <property type="match status" value="1"/>
</dbReference>
<evidence type="ECO:0000256" key="3">
    <source>
        <dbReference type="ARBA" id="ARBA00022598"/>
    </source>
</evidence>
<dbReference type="RefSeq" id="XP_069304091.1">
    <property type="nucleotide sequence ID" value="XM_069454668.1"/>
</dbReference>
<evidence type="ECO:0000313" key="6">
    <source>
        <dbReference type="EMBL" id="KAL1793507.1"/>
    </source>
</evidence>
<feature type="transmembrane region" description="Helical" evidence="4">
    <location>
        <begin position="753"/>
        <end position="771"/>
    </location>
</feature>
<keyword evidence="4" id="KW-0812">Transmembrane</keyword>
<protein>
    <recommendedName>
        <fullName evidence="5">Major facilitator superfamily (MFS) profile domain-containing protein</fullName>
    </recommendedName>
</protein>
<feature type="transmembrane region" description="Helical" evidence="4">
    <location>
        <begin position="985"/>
        <end position="1008"/>
    </location>
</feature>
<feature type="transmembrane region" description="Helical" evidence="4">
    <location>
        <begin position="724"/>
        <end position="746"/>
    </location>
</feature>
<dbReference type="Gene3D" id="3.30.300.30">
    <property type="match status" value="1"/>
</dbReference>
<dbReference type="InterPro" id="IPR000873">
    <property type="entry name" value="AMP-dep_synth/lig_dom"/>
</dbReference>
<feature type="transmembrane region" description="Helical" evidence="4">
    <location>
        <begin position="1014"/>
        <end position="1036"/>
    </location>
</feature>
<keyword evidence="7" id="KW-1185">Reference proteome</keyword>
<dbReference type="Gene3D" id="1.20.1250.20">
    <property type="entry name" value="MFS general substrate transporter like domains"/>
    <property type="match status" value="1"/>
</dbReference>
<dbReference type="Proteomes" id="UP001578633">
    <property type="component" value="Chromosome 8"/>
</dbReference>
<gene>
    <name evidence="6" type="ORF">ACET3X_008489</name>
</gene>
<comment type="caution">
    <text evidence="6">The sequence shown here is derived from an EMBL/GenBank/DDBJ whole genome shotgun (WGS) entry which is preliminary data.</text>
</comment>
<dbReference type="InterPro" id="IPR011701">
    <property type="entry name" value="MFS"/>
</dbReference>
<evidence type="ECO:0000313" key="7">
    <source>
        <dbReference type="Proteomes" id="UP001578633"/>
    </source>
</evidence>
<keyword evidence="4" id="KW-0472">Membrane</keyword>
<comment type="subcellular location">
    <subcellularLocation>
        <location evidence="1">Membrane</location>
        <topology evidence="1">Multi-pass membrane protein</topology>
    </subcellularLocation>
</comment>
<feature type="transmembrane region" description="Helical" evidence="4">
    <location>
        <begin position="813"/>
        <end position="834"/>
    </location>
</feature>
<dbReference type="Pfam" id="PF00501">
    <property type="entry name" value="AMP-binding"/>
    <property type="match status" value="1"/>
</dbReference>
<feature type="transmembrane region" description="Helical" evidence="4">
    <location>
        <begin position="918"/>
        <end position="941"/>
    </location>
</feature>
<dbReference type="PANTHER" id="PTHR43107">
    <property type="entry name" value="LONG-CHAIN FATTY ACID TRANSPORT PROTEIN"/>
    <property type="match status" value="1"/>
</dbReference>
<dbReference type="EMBL" id="JBHGVX010000008">
    <property type="protein sequence ID" value="KAL1793507.1"/>
    <property type="molecule type" value="Genomic_DNA"/>
</dbReference>
<name>A0ABR3UAH0_9PLEO</name>
<sequence>MDATAAAASVAVISGLAAYVNGKYHIGQDLRALRFKKRAAGYYEELVRTKRLSLWYSFAPHVPVYSNNLCIWSRDRTYTWQQVHDRAVQWGNFFLSQGVKPGDMVATYMMNSADFMVIWLGLFCIGCAPAHLNYNLKGEGLVHCLRVAGVKIVLVDEEVGCLERFDGVRATMEEMGVMAFKVDGELTSKVYQGSTQVPGDEYRENVIGTDPTCLLYTSGTTGLPKAGKFMVNRYHERGNPQNLTFDQRAGPNGDRWYCCMPLFHGTGGLALMGALTAGLSVAIGRKFSVSTFWDDIHDSKSTVFVYVGEAARYLLMAPPHPKERDHRLRAMYGNGLRPDVWNRFKERFNVPEVIEFFNSTEGVLTMVVHNKGPFTATTVAQHGAIIRRALNDIWVPVPVDPETGELVRDPKTGFVKRNSYNEGGEILVAVPSEQVFAGYHNNPKATAKKFERDVFQKGDLYYRSGDALRRDDDGRWYFLDRLGDTFRWKSENVSTAEVAEILGKYPGVGEAIVYGTLVPRHEGRAGCVALRLAHGVTPDTFDWKALLEYSRSKLPRYAVPLFLRLVKEASNTDNQKQNKAPLREESIETDKFGTKVVGGGNDVVMWMKPGEDRSFAPAINRESFLLLAKGENIIGSLAANNVLWLHFALSLDETVRMQPSCFAPVVFDLVTHVSTSWQTLKSDWFANSVYCCAAYFFNYLDRSAFANAYVSGLKEDLGLGGDEYSILLSMFTAGSCVGQIPHALIIQKLAPRFWLPFTLLVWSGLTMSSAACKTYAQPCVVRFFQGFFESSLYSGTIYILGSWYKPLEIAKRTAIFTAIGQIGSMFAGVMMTAMNESLHDQTSLQGWQWVFIINGAMGIPFGIFGLIFFPNLPESTNAPYLSKEEIQLAIDRLPSKKEWSHDIGLMSLAKRLFTKPDVYIFTLYSVVACALEAIVLQGLFLLWMKDNLEKFPSHATTTYPLGIQAVSIVSNIGAGYVIDMTNRRIPMVILAGLLQLLVAILLLIPSLSTAGTFFAFYLAGTSYIVNPILYGWASVISQRRGDDASRSVILYIMSMAQSILYTFWGITLYPASDAPYWKKGYITMIVVVFAFFAATAAVQWLDLRSQRIENDASEELTHVSERWNDRKED</sequence>
<dbReference type="InterPro" id="IPR020846">
    <property type="entry name" value="MFS_dom"/>
</dbReference>
<feature type="transmembrane region" description="Helical" evidence="4">
    <location>
        <begin position="1048"/>
        <end position="1069"/>
    </location>
</feature>
<dbReference type="InterPro" id="IPR042099">
    <property type="entry name" value="ANL_N_sf"/>
</dbReference>
<dbReference type="SUPFAM" id="SSF56801">
    <property type="entry name" value="Acetyl-CoA synthetase-like"/>
    <property type="match status" value="1"/>
</dbReference>
<feature type="transmembrane region" description="Helical" evidence="4">
    <location>
        <begin position="846"/>
        <end position="869"/>
    </location>
</feature>
<comment type="similarity">
    <text evidence="2">Belongs to the ATP-dependent AMP-binding enzyme family.</text>
</comment>
<keyword evidence="4" id="KW-1133">Transmembrane helix</keyword>
<evidence type="ECO:0000256" key="2">
    <source>
        <dbReference type="ARBA" id="ARBA00006432"/>
    </source>
</evidence>
<dbReference type="PROSITE" id="PS00455">
    <property type="entry name" value="AMP_BINDING"/>
    <property type="match status" value="1"/>
</dbReference>
<feature type="transmembrane region" description="Helical" evidence="4">
    <location>
        <begin position="783"/>
        <end position="801"/>
    </location>
</feature>
<feature type="transmembrane region" description="Helical" evidence="4">
    <location>
        <begin position="961"/>
        <end position="978"/>
    </location>
</feature>
<dbReference type="InterPro" id="IPR045851">
    <property type="entry name" value="AMP-bd_C_sf"/>
</dbReference>
<evidence type="ECO:0000259" key="5">
    <source>
        <dbReference type="PROSITE" id="PS50850"/>
    </source>
</evidence>
<dbReference type="GeneID" id="96088811"/>